<keyword evidence="4" id="KW-0808">Transferase</keyword>
<proteinExistence type="predicted"/>
<gene>
    <name evidence="9" type="ORF">GCM10022408_17110</name>
</gene>
<comment type="caution">
    <text evidence="9">The sequence shown here is derived from an EMBL/GenBank/DDBJ whole genome shotgun (WGS) entry which is preliminary data.</text>
</comment>
<feature type="coiled-coil region" evidence="6">
    <location>
        <begin position="422"/>
        <end position="449"/>
    </location>
</feature>
<dbReference type="InterPro" id="IPR000014">
    <property type="entry name" value="PAS"/>
</dbReference>
<keyword evidence="3" id="KW-0597">Phosphoprotein</keyword>
<dbReference type="PANTHER" id="PTHR43304:SF1">
    <property type="entry name" value="PAC DOMAIN-CONTAINING PROTEIN"/>
    <property type="match status" value="1"/>
</dbReference>
<dbReference type="EMBL" id="BAABDJ010000014">
    <property type="protein sequence ID" value="GAA4005931.1"/>
    <property type="molecule type" value="Genomic_DNA"/>
</dbReference>
<organism evidence="9 10">
    <name type="scientific">Hymenobacter fastidiosus</name>
    <dbReference type="NCBI Taxonomy" id="486264"/>
    <lineage>
        <taxon>Bacteria</taxon>
        <taxon>Pseudomonadati</taxon>
        <taxon>Bacteroidota</taxon>
        <taxon>Cytophagia</taxon>
        <taxon>Cytophagales</taxon>
        <taxon>Hymenobacteraceae</taxon>
        <taxon>Hymenobacter</taxon>
    </lineage>
</organism>
<dbReference type="InterPro" id="IPR035965">
    <property type="entry name" value="PAS-like_dom_sf"/>
</dbReference>
<evidence type="ECO:0000256" key="6">
    <source>
        <dbReference type="SAM" id="Coils"/>
    </source>
</evidence>
<feature type="signal peptide" evidence="7">
    <location>
        <begin position="1"/>
        <end position="20"/>
    </location>
</feature>
<dbReference type="Gene3D" id="1.10.287.130">
    <property type="match status" value="1"/>
</dbReference>
<dbReference type="InterPro" id="IPR013656">
    <property type="entry name" value="PAS_4"/>
</dbReference>
<dbReference type="InterPro" id="IPR036890">
    <property type="entry name" value="HATPase_C_sf"/>
</dbReference>
<keyword evidence="5" id="KW-0418">Kinase</keyword>
<feature type="chain" id="PRO_5045785266" description="histidine kinase" evidence="7">
    <location>
        <begin position="21"/>
        <end position="1006"/>
    </location>
</feature>
<protein>
    <recommendedName>
        <fullName evidence="2">histidine kinase</fullName>
        <ecNumber evidence="2">2.7.13.3</ecNumber>
    </recommendedName>
</protein>
<sequence>MLLPGSIVAFLRFTMPTASASLPVDFACVEGLLQTVLDISLTAIQLWRPLSGAAEGGLSDFRLEYLNPAARHLPDLPARAGSSLRTSFPHPLSSGLFDFCRRVFETGEADSYDIDYPPNGPGNGYHLAARRHGPLLIVSVTVPVDHARPAGELPLRESPIRESPTHRLAEEGEKLRRIFAQTPAAICIQRGPEHRYEYCNPAYQQLFPDRELYDRTVAEALPETVEAGIVDLLDNVYQTGITYFGHELPLLVAQPAGRPPRQMYFTCTYQAYREDGQIVGVATFAHDVSGQVQARREREGHYRQLHELFEQAPVGIAVFRGPQYVVEMANPVVCAMWGRTPAQALHTPLFELLPEAANQGLERLLDGVMATGTPYVAHELPALIDHQGHRDTVYWDFVYNPLREADGRITGITVVATEVSEQVQIRLEVQGLNEELSATNEELQVANEEGLANNAELQYSQQQLLILTQELEARVADRTTQLQSARADTERQRARLERLFMAAPAAICILDGPELVFELVNPIYQQWFPGRALLGHPLLEALPELAGHAVLELLHQVYQTGVTHDEPAMLVPVASPATGRLEDRYFNLVYQARLDKHGRTDGLLVFAFEVSEQVSAKQASEANAKQLRLITDALPVLIGYLDQDQKYRFANRAYETWFNQNAADLLGRPVRDVVGEPAYLGMQHYIERALAGEQVDFEARMPYRPGVVKHIRTSFIPDVQHGRVAGFYSLVTDVTEQVLARQQVQNLNRQLAASNDKLYAANAALGDANQELGDTNQQLTRTNVDLDTFVYSASHDLKDPINNIEGLLHALGDELPLPGRLGDVSYILKLMQDAVDRFKHTIESLADISRLQQEHGQLAPPVRLPDVIRDVRLDLAPLIQAAGARLYVNVEACPVLMFSDKNLRSVVYNLLSNALKYRHPDRVPHISLQARVEERYLVLMVQDNGLGLDITPERPLFDLFRRYHTHVAGSGVGLYMVKKMVENVGGKIEVESKLGLGSTFSVYFKR</sequence>
<dbReference type="Pfam" id="PF02518">
    <property type="entry name" value="HATPase_c"/>
    <property type="match status" value="1"/>
</dbReference>
<evidence type="ECO:0000256" key="1">
    <source>
        <dbReference type="ARBA" id="ARBA00000085"/>
    </source>
</evidence>
<dbReference type="InterPro" id="IPR004358">
    <property type="entry name" value="Sig_transdc_His_kin-like_C"/>
</dbReference>
<evidence type="ECO:0000256" key="4">
    <source>
        <dbReference type="ARBA" id="ARBA00022679"/>
    </source>
</evidence>
<dbReference type="Pfam" id="PF00512">
    <property type="entry name" value="HisKA"/>
    <property type="match status" value="1"/>
</dbReference>
<evidence type="ECO:0000256" key="5">
    <source>
        <dbReference type="ARBA" id="ARBA00022777"/>
    </source>
</evidence>
<comment type="catalytic activity">
    <reaction evidence="1">
        <text>ATP + protein L-histidine = ADP + protein N-phospho-L-histidine.</text>
        <dbReference type="EC" id="2.7.13.3"/>
    </reaction>
</comment>
<dbReference type="CDD" id="cd00130">
    <property type="entry name" value="PAS"/>
    <property type="match status" value="1"/>
</dbReference>
<evidence type="ECO:0000256" key="2">
    <source>
        <dbReference type="ARBA" id="ARBA00012438"/>
    </source>
</evidence>
<dbReference type="Pfam" id="PF08448">
    <property type="entry name" value="PAS_4"/>
    <property type="match status" value="4"/>
</dbReference>
<evidence type="ECO:0000256" key="3">
    <source>
        <dbReference type="ARBA" id="ARBA00022553"/>
    </source>
</evidence>
<reference evidence="10" key="1">
    <citation type="journal article" date="2019" name="Int. J. Syst. Evol. Microbiol.">
        <title>The Global Catalogue of Microorganisms (GCM) 10K type strain sequencing project: providing services to taxonomists for standard genome sequencing and annotation.</title>
        <authorList>
            <consortium name="The Broad Institute Genomics Platform"/>
            <consortium name="The Broad Institute Genome Sequencing Center for Infectious Disease"/>
            <person name="Wu L."/>
            <person name="Ma J."/>
        </authorList>
    </citation>
    <scope>NUCLEOTIDE SEQUENCE [LARGE SCALE GENOMIC DNA]</scope>
    <source>
        <strain evidence="10">JCM 17224</strain>
    </source>
</reference>
<dbReference type="CDD" id="cd00082">
    <property type="entry name" value="HisKA"/>
    <property type="match status" value="1"/>
</dbReference>
<keyword evidence="10" id="KW-1185">Reference proteome</keyword>
<dbReference type="Gene3D" id="3.30.450.20">
    <property type="entry name" value="PAS domain"/>
    <property type="match status" value="4"/>
</dbReference>
<dbReference type="EC" id="2.7.13.3" evidence="2"/>
<evidence type="ECO:0000259" key="8">
    <source>
        <dbReference type="PROSITE" id="PS50109"/>
    </source>
</evidence>
<dbReference type="PRINTS" id="PR00344">
    <property type="entry name" value="BCTRLSENSOR"/>
</dbReference>
<keyword evidence="7" id="KW-0732">Signal</keyword>
<accession>A0ABP7S308</accession>
<feature type="domain" description="Histidine kinase" evidence="8">
    <location>
        <begin position="792"/>
        <end position="1006"/>
    </location>
</feature>
<evidence type="ECO:0000256" key="7">
    <source>
        <dbReference type="SAM" id="SignalP"/>
    </source>
</evidence>
<dbReference type="InterPro" id="IPR003594">
    <property type="entry name" value="HATPase_dom"/>
</dbReference>
<name>A0ABP7S308_9BACT</name>
<dbReference type="PROSITE" id="PS50109">
    <property type="entry name" value="HIS_KIN"/>
    <property type="match status" value="1"/>
</dbReference>
<dbReference type="SMART" id="SM00091">
    <property type="entry name" value="PAS"/>
    <property type="match status" value="4"/>
</dbReference>
<dbReference type="Proteomes" id="UP001500567">
    <property type="component" value="Unassembled WGS sequence"/>
</dbReference>
<dbReference type="InterPro" id="IPR003661">
    <property type="entry name" value="HisK_dim/P_dom"/>
</dbReference>
<dbReference type="SMART" id="SM00388">
    <property type="entry name" value="HisKA"/>
    <property type="match status" value="1"/>
</dbReference>
<dbReference type="SMART" id="SM00387">
    <property type="entry name" value="HATPase_c"/>
    <property type="match status" value="1"/>
</dbReference>
<dbReference type="NCBIfam" id="TIGR00229">
    <property type="entry name" value="sensory_box"/>
    <property type="match status" value="1"/>
</dbReference>
<dbReference type="SUPFAM" id="SSF55874">
    <property type="entry name" value="ATPase domain of HSP90 chaperone/DNA topoisomerase II/histidine kinase"/>
    <property type="match status" value="1"/>
</dbReference>
<dbReference type="SUPFAM" id="SSF47384">
    <property type="entry name" value="Homodimeric domain of signal transducing histidine kinase"/>
    <property type="match status" value="1"/>
</dbReference>
<evidence type="ECO:0000313" key="9">
    <source>
        <dbReference type="EMBL" id="GAA4005931.1"/>
    </source>
</evidence>
<dbReference type="InterPro" id="IPR036097">
    <property type="entry name" value="HisK_dim/P_sf"/>
</dbReference>
<evidence type="ECO:0000313" key="10">
    <source>
        <dbReference type="Proteomes" id="UP001500567"/>
    </source>
</evidence>
<dbReference type="Gene3D" id="3.30.565.10">
    <property type="entry name" value="Histidine kinase-like ATPase, C-terminal domain"/>
    <property type="match status" value="1"/>
</dbReference>
<dbReference type="PANTHER" id="PTHR43304">
    <property type="entry name" value="PHYTOCHROME-LIKE PROTEIN CPH1"/>
    <property type="match status" value="1"/>
</dbReference>
<dbReference type="InterPro" id="IPR005467">
    <property type="entry name" value="His_kinase_dom"/>
</dbReference>
<dbReference type="InterPro" id="IPR052162">
    <property type="entry name" value="Sensor_kinase/Photoreceptor"/>
</dbReference>
<keyword evidence="6" id="KW-0175">Coiled coil</keyword>
<dbReference type="SUPFAM" id="SSF55785">
    <property type="entry name" value="PYP-like sensor domain (PAS domain)"/>
    <property type="match status" value="4"/>
</dbReference>